<feature type="compositionally biased region" description="Basic and acidic residues" evidence="1">
    <location>
        <begin position="1"/>
        <end position="12"/>
    </location>
</feature>
<reference evidence="2 3" key="2">
    <citation type="submission" date="2007-06" db="EMBL/GenBank/DDBJ databases">
        <title>Draft genome sequence of Pseudoflavonifractor capillosus ATCC 29799.</title>
        <authorList>
            <person name="Sudarsanam P."/>
            <person name="Ley R."/>
            <person name="Guruge J."/>
            <person name="Turnbaugh P.J."/>
            <person name="Mahowald M."/>
            <person name="Liep D."/>
            <person name="Gordon J."/>
        </authorList>
    </citation>
    <scope>NUCLEOTIDE SEQUENCE [LARGE SCALE GENOMIC DNA]</scope>
    <source>
        <strain evidence="2 3">ATCC 29799</strain>
    </source>
</reference>
<feature type="region of interest" description="Disordered" evidence="1">
    <location>
        <begin position="1"/>
        <end position="36"/>
    </location>
</feature>
<dbReference type="EMBL" id="AAXG02000048">
    <property type="protein sequence ID" value="EDM97721.1"/>
    <property type="molecule type" value="Genomic_DNA"/>
</dbReference>
<organism evidence="2 3">
    <name type="scientific">Pseudoflavonifractor capillosus ATCC 29799</name>
    <dbReference type="NCBI Taxonomy" id="411467"/>
    <lineage>
        <taxon>Bacteria</taxon>
        <taxon>Bacillati</taxon>
        <taxon>Bacillota</taxon>
        <taxon>Clostridia</taxon>
        <taxon>Eubacteriales</taxon>
        <taxon>Oscillospiraceae</taxon>
        <taxon>Pseudoflavonifractor</taxon>
    </lineage>
</organism>
<keyword evidence="3" id="KW-1185">Reference proteome</keyword>
<sequence>MKTQTGEEKPDKQTGGISGSLRKTCRLKHSVQNRRK</sequence>
<name>A6P1T7_9FIRM</name>
<protein>
    <submittedName>
        <fullName evidence="2">Uncharacterized protein</fullName>
    </submittedName>
</protein>
<comment type="caution">
    <text evidence="2">The sequence shown here is derived from an EMBL/GenBank/DDBJ whole genome shotgun (WGS) entry which is preliminary data.</text>
</comment>
<accession>A6P1T7</accession>
<evidence type="ECO:0000313" key="3">
    <source>
        <dbReference type="Proteomes" id="UP000003639"/>
    </source>
</evidence>
<evidence type="ECO:0000256" key="1">
    <source>
        <dbReference type="SAM" id="MobiDB-lite"/>
    </source>
</evidence>
<dbReference type="STRING" id="411467.BACCAP_04459"/>
<dbReference type="Proteomes" id="UP000003639">
    <property type="component" value="Unassembled WGS sequence"/>
</dbReference>
<reference evidence="2 3" key="1">
    <citation type="submission" date="2007-04" db="EMBL/GenBank/DDBJ databases">
        <authorList>
            <person name="Fulton L."/>
            <person name="Clifton S."/>
            <person name="Fulton B."/>
            <person name="Xu J."/>
            <person name="Minx P."/>
            <person name="Pepin K.H."/>
            <person name="Johnson M."/>
            <person name="Thiruvilangam P."/>
            <person name="Bhonagiri V."/>
            <person name="Nash W.E."/>
            <person name="Mardis E.R."/>
            <person name="Wilson R.K."/>
        </authorList>
    </citation>
    <scope>NUCLEOTIDE SEQUENCE [LARGE SCALE GENOMIC DNA]</scope>
    <source>
        <strain evidence="2 3">ATCC 29799</strain>
    </source>
</reference>
<proteinExistence type="predicted"/>
<evidence type="ECO:0000313" key="2">
    <source>
        <dbReference type="EMBL" id="EDM97721.1"/>
    </source>
</evidence>
<gene>
    <name evidence="2" type="ORF">BACCAP_04459</name>
</gene>
<feature type="compositionally biased region" description="Basic residues" evidence="1">
    <location>
        <begin position="23"/>
        <end position="36"/>
    </location>
</feature>
<dbReference type="AlphaFoldDB" id="A6P1T7"/>